<feature type="compositionally biased region" description="Basic and acidic residues" evidence="10">
    <location>
        <begin position="73"/>
        <end position="83"/>
    </location>
</feature>
<feature type="compositionally biased region" description="Basic and acidic residues" evidence="10">
    <location>
        <begin position="260"/>
        <end position="273"/>
    </location>
</feature>
<evidence type="ECO:0000256" key="8">
    <source>
        <dbReference type="ARBA" id="ARBA00023180"/>
    </source>
</evidence>
<feature type="region of interest" description="Disordered" evidence="10">
    <location>
        <begin position="142"/>
        <end position="273"/>
    </location>
</feature>
<evidence type="ECO:0000313" key="13">
    <source>
        <dbReference type="Proteomes" id="UP001386955"/>
    </source>
</evidence>
<dbReference type="AlphaFoldDB" id="A0AAN9SV34"/>
<evidence type="ECO:0000256" key="11">
    <source>
        <dbReference type="SAM" id="Phobius"/>
    </source>
</evidence>
<dbReference type="PANTHER" id="PTHR10108">
    <property type="entry name" value="SAM-DEPENDENT METHYLTRANSFERASE"/>
    <property type="match status" value="1"/>
</dbReference>
<evidence type="ECO:0000256" key="5">
    <source>
        <dbReference type="ARBA" id="ARBA00022968"/>
    </source>
</evidence>
<feature type="compositionally biased region" description="Basic and acidic residues" evidence="10">
    <location>
        <begin position="165"/>
        <end position="182"/>
    </location>
</feature>
<dbReference type="Gene3D" id="3.40.50.150">
    <property type="entry name" value="Vaccinia Virus protein VP39"/>
    <property type="match status" value="1"/>
</dbReference>
<keyword evidence="13" id="KW-1185">Reference proteome</keyword>
<dbReference type="InterPro" id="IPR004159">
    <property type="entry name" value="Put_SAM_MeTrfase"/>
</dbReference>
<evidence type="ECO:0000256" key="10">
    <source>
        <dbReference type="SAM" id="MobiDB-lite"/>
    </source>
</evidence>
<keyword evidence="4 11" id="KW-0812">Transmembrane</keyword>
<name>A0AAN9SV34_PSOTE</name>
<feature type="compositionally biased region" description="Polar residues" evidence="10">
    <location>
        <begin position="53"/>
        <end position="71"/>
    </location>
</feature>
<organism evidence="12 13">
    <name type="scientific">Psophocarpus tetragonolobus</name>
    <name type="common">Winged bean</name>
    <name type="synonym">Dolichos tetragonolobus</name>
    <dbReference type="NCBI Taxonomy" id="3891"/>
    <lineage>
        <taxon>Eukaryota</taxon>
        <taxon>Viridiplantae</taxon>
        <taxon>Streptophyta</taxon>
        <taxon>Embryophyta</taxon>
        <taxon>Tracheophyta</taxon>
        <taxon>Spermatophyta</taxon>
        <taxon>Magnoliopsida</taxon>
        <taxon>eudicotyledons</taxon>
        <taxon>Gunneridae</taxon>
        <taxon>Pentapetalae</taxon>
        <taxon>rosids</taxon>
        <taxon>fabids</taxon>
        <taxon>Fabales</taxon>
        <taxon>Fabaceae</taxon>
        <taxon>Papilionoideae</taxon>
        <taxon>50 kb inversion clade</taxon>
        <taxon>NPAAA clade</taxon>
        <taxon>indigoferoid/millettioid clade</taxon>
        <taxon>Phaseoleae</taxon>
        <taxon>Psophocarpus</taxon>
    </lineage>
</organism>
<comment type="caution">
    <text evidence="12">The sequence shown here is derived from an EMBL/GenBank/DDBJ whole genome shotgun (WGS) entry which is preliminary data.</text>
</comment>
<feature type="compositionally biased region" description="Basic residues" evidence="10">
    <location>
        <begin position="238"/>
        <end position="250"/>
    </location>
</feature>
<evidence type="ECO:0008006" key="14">
    <source>
        <dbReference type="Google" id="ProtNLM"/>
    </source>
</evidence>
<evidence type="ECO:0000256" key="7">
    <source>
        <dbReference type="ARBA" id="ARBA00023136"/>
    </source>
</evidence>
<keyword evidence="7 11" id="KW-0472">Membrane</keyword>
<evidence type="ECO:0000313" key="12">
    <source>
        <dbReference type="EMBL" id="KAK7406751.1"/>
    </source>
</evidence>
<comment type="similarity">
    <text evidence="1">Belongs to the methyltransferase superfamily.</text>
</comment>
<feature type="region of interest" description="Disordered" evidence="10">
    <location>
        <begin position="41"/>
        <end position="127"/>
    </location>
</feature>
<dbReference type="GO" id="GO:0008168">
    <property type="term" value="F:methyltransferase activity"/>
    <property type="evidence" value="ECO:0007669"/>
    <property type="project" value="UniProtKB-KW"/>
</dbReference>
<evidence type="ECO:0000256" key="4">
    <source>
        <dbReference type="ARBA" id="ARBA00022692"/>
    </source>
</evidence>
<proteinExistence type="inferred from homology"/>
<keyword evidence="2" id="KW-0489">Methyltransferase</keyword>
<feature type="transmembrane region" description="Helical" evidence="11">
    <location>
        <begin position="12"/>
        <end position="35"/>
    </location>
</feature>
<keyword evidence="6 11" id="KW-1133">Transmembrane helix</keyword>
<dbReference type="FunFam" id="3.40.50.150:FF:000084">
    <property type="entry name" value="probable methyltransferase PMT23"/>
    <property type="match status" value="1"/>
</dbReference>
<keyword evidence="5" id="KW-0735">Signal-anchor</keyword>
<protein>
    <recommendedName>
        <fullName evidence="14">Methyltransferase PMT27</fullName>
    </recommendedName>
</protein>
<dbReference type="EMBL" id="JAYMYS010000002">
    <property type="protein sequence ID" value="KAK7406751.1"/>
    <property type="molecule type" value="Genomic_DNA"/>
</dbReference>
<dbReference type="SUPFAM" id="SSF53335">
    <property type="entry name" value="S-adenosyl-L-methionine-dependent methyltransferases"/>
    <property type="match status" value="2"/>
</dbReference>
<dbReference type="GO" id="GO:0005802">
    <property type="term" value="C:trans-Golgi network"/>
    <property type="evidence" value="ECO:0007669"/>
    <property type="project" value="TreeGrafter"/>
</dbReference>
<reference evidence="12 13" key="1">
    <citation type="submission" date="2024-01" db="EMBL/GenBank/DDBJ databases">
        <title>The genomes of 5 underutilized Papilionoideae crops provide insights into root nodulation and disease resistanc.</title>
        <authorList>
            <person name="Jiang F."/>
        </authorList>
    </citation>
    <scope>NUCLEOTIDE SEQUENCE [LARGE SCALE GENOMIC DNA]</scope>
    <source>
        <strain evidence="12">DUOXIRENSHENG_FW03</strain>
        <tissue evidence="12">Leaves</tissue>
    </source>
</reference>
<dbReference type="PANTHER" id="PTHR10108:SF1077">
    <property type="entry name" value="METHYLTRANSFERASE PMT27-RELATED"/>
    <property type="match status" value="1"/>
</dbReference>
<feature type="compositionally biased region" description="Basic and acidic residues" evidence="10">
    <location>
        <begin position="202"/>
        <end position="225"/>
    </location>
</feature>
<evidence type="ECO:0000256" key="6">
    <source>
        <dbReference type="ARBA" id="ARBA00022989"/>
    </source>
</evidence>
<dbReference type="Proteomes" id="UP001386955">
    <property type="component" value="Unassembled WGS sequence"/>
</dbReference>
<feature type="compositionally biased region" description="Basic and acidic residues" evidence="10">
    <location>
        <begin position="95"/>
        <end position="107"/>
    </location>
</feature>
<feature type="compositionally biased region" description="Polar residues" evidence="10">
    <location>
        <begin position="108"/>
        <end position="117"/>
    </location>
</feature>
<dbReference type="GO" id="GO:0005768">
    <property type="term" value="C:endosome"/>
    <property type="evidence" value="ECO:0007669"/>
    <property type="project" value="TreeGrafter"/>
</dbReference>
<keyword evidence="3" id="KW-0808">Transferase</keyword>
<keyword evidence="8" id="KW-0325">Glycoprotein</keyword>
<comment type="subcellular location">
    <subcellularLocation>
        <location evidence="9">Endomembrane system</location>
        <topology evidence="9">Single-pass type II membrane protein</topology>
    </subcellularLocation>
</comment>
<evidence type="ECO:0000256" key="3">
    <source>
        <dbReference type="ARBA" id="ARBA00022679"/>
    </source>
</evidence>
<dbReference type="CDD" id="cd02440">
    <property type="entry name" value="AdoMet_MTases"/>
    <property type="match status" value="1"/>
</dbReference>
<evidence type="ECO:0000256" key="9">
    <source>
        <dbReference type="ARBA" id="ARBA00060399"/>
    </source>
</evidence>
<gene>
    <name evidence="12" type="ORF">VNO78_08382</name>
</gene>
<evidence type="ECO:0000256" key="2">
    <source>
        <dbReference type="ARBA" id="ARBA00022603"/>
    </source>
</evidence>
<dbReference type="InterPro" id="IPR029063">
    <property type="entry name" value="SAM-dependent_MTases_sf"/>
</dbReference>
<dbReference type="Pfam" id="PF03141">
    <property type="entry name" value="Methyltransf_29"/>
    <property type="match status" value="1"/>
</dbReference>
<sequence>MALFKSRKRSSSTSYVSTLTIIVFITLCVFGVWMLTSNSVVSPQTQSHEDTSTRTAIDTSATDDGLSSSQEVPLKRDKTRKDTPAAVFGDNPGHLPDDAIKPDDKNPNTDSQQLQTALSDSQLSEESSLTLKEQVNVLHEAGSDTDIKMSEPEKVQIEAEAEALDENKKDEGAGAAENHEQSIGEQQDVETQGSKTEEDEANKEQLREDKGAVEETKKVQEKEALNEEQPGEELQKRKVEKKGGKKKKKQWATQVAQSQKENKRQNVESNTDEKLEAHTWYLCNVTAGEDYIPCLDNEKALKLLRTTKHYEHRERHCPQNPPTCLVPIPKGYKTPIQWPASRDKIWYHNVPHKKLAEVKGHQNWVKVSGEFLTFPGGGTQFIHGALHYIDFVQQAEPSIAWGKRTRVILDVGCGVGSFGGFLFDRDVIAMSFAPKDEHEAQVQFALERGIPAISAVMGSQRLPFPSRVFDLVHCARCRVPWHLDGGMLLLELNRVLRPGGYFVWSATPVYQKLEEDVEIWNQMTSLTKSICWELVTINKDGLNKVGAAVYRKPTSNECYEQREQNEPPLCKEDDDPNAAWYVPLQACIHKVPVDKAERGSKWPAAWPRRLQNPPYWLNNSQTGIYGKPAPQDFAADNARWKNVVDELTSAGITWSNVRNVMDMRAVYGGFAAALRDLPVWVFNVVNVDAPDTLPIIYERGLFGIYHDWCESFSTYPRTYDLLHADNLFSKLKDRCKLVAVMAEVDRIIRPGGNLIIRDEPTTLGEVETLLKSLHWEIIFNKIQEGMICAKRGKWRPDSLASS</sequence>
<accession>A0AAN9SV34</accession>
<feature type="compositionally biased region" description="Low complexity" evidence="10">
    <location>
        <begin position="118"/>
        <end position="127"/>
    </location>
</feature>
<feature type="compositionally biased region" description="Basic and acidic residues" evidence="10">
    <location>
        <begin position="142"/>
        <end position="157"/>
    </location>
</feature>
<feature type="compositionally biased region" description="Polar residues" evidence="10">
    <location>
        <begin position="183"/>
        <end position="194"/>
    </location>
</feature>
<dbReference type="GO" id="GO:0032259">
    <property type="term" value="P:methylation"/>
    <property type="evidence" value="ECO:0007669"/>
    <property type="project" value="UniProtKB-KW"/>
</dbReference>
<evidence type="ECO:0000256" key="1">
    <source>
        <dbReference type="ARBA" id="ARBA00008361"/>
    </source>
</evidence>